<keyword evidence="3" id="KW-0472">Membrane</keyword>
<evidence type="ECO:0000256" key="6">
    <source>
        <dbReference type="SAM" id="SignalP"/>
    </source>
</evidence>
<keyword evidence="8" id="KW-1185">Reference proteome</keyword>
<keyword evidence="5" id="KW-0449">Lipoprotein</keyword>
<sequence length="438" mass="47226">MQSRMTKRLVAVSMATALAAGLVGCSGPDGGGDGGEGGVTITFWDHSGNPTRAETYEALIEEFEKTHEGITVDFLTLPSDSAFEKIQTSLASSDAPDIASLSGTFVAPFTGQDALLNLDDRFADSPLADELEPGLVDVMRNDSRDGGLYALPYTLTYGIMWYRTDLWAEAGYPDGPATWDDFYAGAEKLTSPKDGQYGFAMRGGAGGVFQFLQAMYAQSGVETLFDDDGVSTIDDPANLEAFTQYVGLYKNATSEADLGYGYPDMVAAFDSGAAASLQHNLGSYGEHAATLGENFAGIPLPESADGKRVVITDPIPSFAIFKETEHPDETWEFLEFMLSESSNGALNETIGQIPSNIESRSEAWVSDLQSVSAASEWMNGDVTLMSAPTYLPDYGTIMRNEMEPELQRVLLGELDPADFLHSWADRMTEAQQAYLGDK</sequence>
<proteinExistence type="predicted"/>
<keyword evidence="4" id="KW-0564">Palmitate</keyword>
<dbReference type="SUPFAM" id="SSF53850">
    <property type="entry name" value="Periplasmic binding protein-like II"/>
    <property type="match status" value="1"/>
</dbReference>
<dbReference type="Gene3D" id="3.40.190.10">
    <property type="entry name" value="Periplasmic binding protein-like II"/>
    <property type="match status" value="1"/>
</dbReference>
<dbReference type="Pfam" id="PF01547">
    <property type="entry name" value="SBP_bac_1"/>
    <property type="match status" value="1"/>
</dbReference>
<accession>A0ABP7N4L9</accession>
<feature type="signal peptide" evidence="6">
    <location>
        <begin position="1"/>
        <end position="19"/>
    </location>
</feature>
<gene>
    <name evidence="7" type="ORF">GCM10022383_13760</name>
</gene>
<dbReference type="PANTHER" id="PTHR43649">
    <property type="entry name" value="ARABINOSE-BINDING PROTEIN-RELATED"/>
    <property type="match status" value="1"/>
</dbReference>
<evidence type="ECO:0000256" key="2">
    <source>
        <dbReference type="ARBA" id="ARBA00022729"/>
    </source>
</evidence>
<dbReference type="InterPro" id="IPR006059">
    <property type="entry name" value="SBP"/>
</dbReference>
<organism evidence="7 8">
    <name type="scientific">Microbacterium soli</name>
    <dbReference type="NCBI Taxonomy" id="446075"/>
    <lineage>
        <taxon>Bacteria</taxon>
        <taxon>Bacillati</taxon>
        <taxon>Actinomycetota</taxon>
        <taxon>Actinomycetes</taxon>
        <taxon>Micrococcales</taxon>
        <taxon>Microbacteriaceae</taxon>
        <taxon>Microbacterium</taxon>
    </lineage>
</organism>
<dbReference type="CDD" id="cd13585">
    <property type="entry name" value="PBP2_TMBP_like"/>
    <property type="match status" value="1"/>
</dbReference>
<evidence type="ECO:0000256" key="5">
    <source>
        <dbReference type="ARBA" id="ARBA00023288"/>
    </source>
</evidence>
<dbReference type="RefSeq" id="WP_344818791.1">
    <property type="nucleotide sequence ID" value="NZ_BAABCP010000001.1"/>
</dbReference>
<protein>
    <submittedName>
        <fullName evidence="7">Sugar ABC transporter substrate-binding protein</fullName>
    </submittedName>
</protein>
<dbReference type="EMBL" id="BAABCP010000001">
    <property type="protein sequence ID" value="GAA3936742.1"/>
    <property type="molecule type" value="Genomic_DNA"/>
</dbReference>
<evidence type="ECO:0000313" key="8">
    <source>
        <dbReference type="Proteomes" id="UP001501591"/>
    </source>
</evidence>
<dbReference type="PANTHER" id="PTHR43649:SF33">
    <property type="entry name" value="POLYGALACTURONAN_RHAMNOGALACTURONAN-BINDING PROTEIN YTCQ"/>
    <property type="match status" value="1"/>
</dbReference>
<evidence type="ECO:0000256" key="1">
    <source>
        <dbReference type="ARBA" id="ARBA00022475"/>
    </source>
</evidence>
<feature type="chain" id="PRO_5045667548" evidence="6">
    <location>
        <begin position="20"/>
        <end position="438"/>
    </location>
</feature>
<name>A0ABP7N4L9_9MICO</name>
<dbReference type="Proteomes" id="UP001501591">
    <property type="component" value="Unassembled WGS sequence"/>
</dbReference>
<reference evidence="8" key="1">
    <citation type="journal article" date="2019" name="Int. J. Syst. Evol. Microbiol.">
        <title>The Global Catalogue of Microorganisms (GCM) 10K type strain sequencing project: providing services to taxonomists for standard genome sequencing and annotation.</title>
        <authorList>
            <consortium name="The Broad Institute Genomics Platform"/>
            <consortium name="The Broad Institute Genome Sequencing Center for Infectious Disease"/>
            <person name="Wu L."/>
            <person name="Ma J."/>
        </authorList>
    </citation>
    <scope>NUCLEOTIDE SEQUENCE [LARGE SCALE GENOMIC DNA]</scope>
    <source>
        <strain evidence="8">JCM 17024</strain>
    </source>
</reference>
<dbReference type="InterPro" id="IPR050490">
    <property type="entry name" value="Bact_solute-bd_prot1"/>
</dbReference>
<keyword evidence="2 6" id="KW-0732">Signal</keyword>
<evidence type="ECO:0000256" key="3">
    <source>
        <dbReference type="ARBA" id="ARBA00023136"/>
    </source>
</evidence>
<evidence type="ECO:0000256" key="4">
    <source>
        <dbReference type="ARBA" id="ARBA00023139"/>
    </source>
</evidence>
<evidence type="ECO:0000313" key="7">
    <source>
        <dbReference type="EMBL" id="GAA3936742.1"/>
    </source>
</evidence>
<dbReference type="PROSITE" id="PS51257">
    <property type="entry name" value="PROKAR_LIPOPROTEIN"/>
    <property type="match status" value="1"/>
</dbReference>
<comment type="caution">
    <text evidence="7">The sequence shown here is derived from an EMBL/GenBank/DDBJ whole genome shotgun (WGS) entry which is preliminary data.</text>
</comment>
<keyword evidence="1" id="KW-1003">Cell membrane</keyword>